<organism evidence="1 2">
    <name type="scientific">Corynebacterium singulare</name>
    <dbReference type="NCBI Taxonomy" id="161899"/>
    <lineage>
        <taxon>Bacteria</taxon>
        <taxon>Bacillati</taxon>
        <taxon>Actinomycetota</taxon>
        <taxon>Actinomycetes</taxon>
        <taxon>Mycobacteriales</taxon>
        <taxon>Corynebacteriaceae</taxon>
        <taxon>Corynebacterium</taxon>
    </lineage>
</organism>
<name>A0A0B6ES14_9CORY</name>
<dbReference type="GO" id="GO:0016020">
    <property type="term" value="C:membrane"/>
    <property type="evidence" value="ECO:0007669"/>
    <property type="project" value="InterPro"/>
</dbReference>
<gene>
    <name evidence="1" type="ORF">CSING_09015</name>
</gene>
<dbReference type="AlphaFoldDB" id="A0A0B6ES14"/>
<sequence length="98" mass="10947">MNNLGLLLHALIRLYTWVLIIRIVIEVVQSSSLSFRPPRWFMLVAESLFVVTDPPVKLLRRPIPPLRMGNVALDVSTIVPFLLLNAAGVVVMKTMVGV</sequence>
<dbReference type="EMBL" id="CP010827">
    <property type="protein sequence ID" value="AJI79322.1"/>
    <property type="molecule type" value="Genomic_DNA"/>
</dbReference>
<protein>
    <submittedName>
        <fullName evidence="1">Putative integral membrane protein</fullName>
    </submittedName>
</protein>
<proteinExistence type="predicted"/>
<evidence type="ECO:0000313" key="1">
    <source>
        <dbReference type="EMBL" id="AJI79322.1"/>
    </source>
</evidence>
<reference evidence="1 2" key="1">
    <citation type="journal article" date="2015" name="Genome Announc.">
        <title>Complete Genome Sequence and Annotation of Corynebacterium singulare DSM 44357, Isolated from a Human Semen Specimen.</title>
        <authorList>
            <person name="Merten M."/>
            <person name="Brinkrolf K."/>
            <person name="Albersmeier A."/>
            <person name="Kutter Y."/>
            <person name="Ruckert C."/>
            <person name="Tauch A."/>
        </authorList>
    </citation>
    <scope>NUCLEOTIDE SEQUENCE [LARGE SCALE GENOMIC DNA]</scope>
    <source>
        <strain evidence="1">IBS B52218</strain>
    </source>
</reference>
<evidence type="ECO:0000313" key="2">
    <source>
        <dbReference type="Proteomes" id="UP000031890"/>
    </source>
</evidence>
<dbReference type="KEGG" id="csx:CSING_09015"/>
<dbReference type="Proteomes" id="UP000031890">
    <property type="component" value="Chromosome"/>
</dbReference>
<dbReference type="InterPro" id="IPR003425">
    <property type="entry name" value="CCB3/YggT"/>
</dbReference>
<dbReference type="Pfam" id="PF02325">
    <property type="entry name" value="CCB3_YggT"/>
    <property type="match status" value="1"/>
</dbReference>
<dbReference type="RefSeq" id="WP_042531535.1">
    <property type="nucleotide sequence ID" value="NZ_CP010827.1"/>
</dbReference>
<dbReference type="STRING" id="161899.CSING_09015"/>
<dbReference type="HOGENOM" id="CLU_136788_5_0_11"/>
<accession>A0A0B6ES14</accession>
<dbReference type="OrthoDB" id="3216131at2"/>